<evidence type="ECO:0000313" key="2">
    <source>
        <dbReference type="EMBL" id="MDQ5771012.1"/>
    </source>
</evidence>
<name>A0AA51MK19_9GAMM</name>
<dbReference type="PANTHER" id="PTHR14136:SF17">
    <property type="entry name" value="BTB_POZ DOMAIN-CONTAINING PROTEIN KCTD9"/>
    <property type="match status" value="1"/>
</dbReference>
<dbReference type="Pfam" id="PF00805">
    <property type="entry name" value="Pentapeptide"/>
    <property type="match status" value="1"/>
</dbReference>
<dbReference type="Proteomes" id="UP001229862">
    <property type="component" value="Chromosome"/>
</dbReference>
<dbReference type="PANTHER" id="PTHR14136">
    <property type="entry name" value="BTB_POZ DOMAIN-CONTAINING PROTEIN KCTD9"/>
    <property type="match status" value="1"/>
</dbReference>
<feature type="region of interest" description="Disordered" evidence="1">
    <location>
        <begin position="75"/>
        <end position="113"/>
    </location>
</feature>
<evidence type="ECO:0000256" key="1">
    <source>
        <dbReference type="SAM" id="MobiDB-lite"/>
    </source>
</evidence>
<dbReference type="Proteomes" id="UP001223336">
    <property type="component" value="Unassembled WGS sequence"/>
</dbReference>
<evidence type="ECO:0000313" key="3">
    <source>
        <dbReference type="EMBL" id="WML85139.1"/>
    </source>
</evidence>
<dbReference type="EMBL" id="CP133217">
    <property type="protein sequence ID" value="WML85139.1"/>
    <property type="molecule type" value="Genomic_DNA"/>
</dbReference>
<dbReference type="RefSeq" id="WP_308136657.1">
    <property type="nucleotide sequence ID" value="NZ_CP133217.1"/>
</dbReference>
<dbReference type="SUPFAM" id="SSF141571">
    <property type="entry name" value="Pentapeptide repeat-like"/>
    <property type="match status" value="1"/>
</dbReference>
<accession>A0AA51MK19</accession>
<dbReference type="InterPro" id="IPR051082">
    <property type="entry name" value="Pentapeptide-BTB/POZ_domain"/>
</dbReference>
<feature type="compositionally biased region" description="Basic and acidic residues" evidence="1">
    <location>
        <begin position="93"/>
        <end position="107"/>
    </location>
</feature>
<dbReference type="EMBL" id="JAVFKN010000061">
    <property type="protein sequence ID" value="MDQ5771012.1"/>
    <property type="molecule type" value="Genomic_DNA"/>
</dbReference>
<dbReference type="InterPro" id="IPR001646">
    <property type="entry name" value="5peptide_repeat"/>
</dbReference>
<gene>
    <name evidence="2" type="ORF">RCC75_20985</name>
    <name evidence="3" type="ORF">RCG00_12585</name>
</gene>
<evidence type="ECO:0000313" key="4">
    <source>
        <dbReference type="Proteomes" id="UP001223336"/>
    </source>
</evidence>
<proteinExistence type="predicted"/>
<reference evidence="3 4" key="1">
    <citation type="submission" date="2023-08" db="EMBL/GenBank/DDBJ databases">
        <title>New molecular markers tilS and rpoB for phylogenetic and monitoring studies of the genus Thiothrix biodiversity.</title>
        <authorList>
            <person name="Ravin N.V."/>
            <person name="Smolyakov D."/>
            <person name="Markov N.D."/>
            <person name="Beletsky A.V."/>
            <person name="Mardanov A.V."/>
            <person name="Rudenko T.S."/>
            <person name="Grabovich M.Y."/>
        </authorList>
    </citation>
    <scope>NUCLEOTIDE SEQUENCE</scope>
    <source>
        <strain evidence="3">DNT52</strain>
        <strain evidence="2 4">H33</strain>
    </source>
</reference>
<sequence>MAKSKEQKILGTLKRFESDIDNKFATSLVNDFLQLSQVLELLKESDRRAFHAFYALVEKNLELELIVEERGQRISKLQRGQTQPKGTGPKSLDSFKKQEEKSARKDYSGQNLSGQDMQKADIFNAIFKNSILREVNFRACKGGLGNFENADLSGANFTGSKLDKANFRGANLQGAIFKSAKIAGANFEGANIEGAIFEGSNHKLAKGLNLAEE</sequence>
<organism evidence="3">
    <name type="scientific">Thiothrix subterranea</name>
    <dbReference type="NCBI Taxonomy" id="2735563"/>
    <lineage>
        <taxon>Bacteria</taxon>
        <taxon>Pseudomonadati</taxon>
        <taxon>Pseudomonadota</taxon>
        <taxon>Gammaproteobacteria</taxon>
        <taxon>Thiotrichales</taxon>
        <taxon>Thiotrichaceae</taxon>
        <taxon>Thiothrix</taxon>
    </lineage>
</organism>
<dbReference type="AlphaFoldDB" id="A0AA51MK19"/>
<protein>
    <submittedName>
        <fullName evidence="3">Pentapeptide repeat-containing protein</fullName>
    </submittedName>
</protein>
<dbReference type="Gene3D" id="2.160.20.80">
    <property type="entry name" value="E3 ubiquitin-protein ligase SopA"/>
    <property type="match status" value="1"/>
</dbReference>
<keyword evidence="4" id="KW-1185">Reference proteome</keyword>